<name>X1TYS6_9ZZZZ</name>
<comment type="caution">
    <text evidence="1">The sequence shown here is derived from an EMBL/GenBank/DDBJ whole genome shotgun (WGS) entry which is preliminary data.</text>
</comment>
<reference evidence="1" key="1">
    <citation type="journal article" date="2014" name="Front. Microbiol.">
        <title>High frequency of phylogenetically diverse reductive dehalogenase-homologous genes in deep subseafloor sedimentary metagenomes.</title>
        <authorList>
            <person name="Kawai M."/>
            <person name="Futagami T."/>
            <person name="Toyoda A."/>
            <person name="Takaki Y."/>
            <person name="Nishi S."/>
            <person name="Hori S."/>
            <person name="Arai W."/>
            <person name="Tsubouchi T."/>
            <person name="Morono Y."/>
            <person name="Uchiyama I."/>
            <person name="Ito T."/>
            <person name="Fujiyama A."/>
            <person name="Inagaki F."/>
            <person name="Takami H."/>
        </authorList>
    </citation>
    <scope>NUCLEOTIDE SEQUENCE</scope>
    <source>
        <strain evidence="1">Expedition CK06-06</strain>
    </source>
</reference>
<accession>X1TYS6</accession>
<evidence type="ECO:0000313" key="1">
    <source>
        <dbReference type="EMBL" id="GAI96501.1"/>
    </source>
</evidence>
<proteinExistence type="predicted"/>
<dbReference type="EMBL" id="BARW01019543">
    <property type="protein sequence ID" value="GAI96501.1"/>
    <property type="molecule type" value="Genomic_DNA"/>
</dbReference>
<gene>
    <name evidence="1" type="ORF">S12H4_33189</name>
</gene>
<organism evidence="1">
    <name type="scientific">marine sediment metagenome</name>
    <dbReference type="NCBI Taxonomy" id="412755"/>
    <lineage>
        <taxon>unclassified sequences</taxon>
        <taxon>metagenomes</taxon>
        <taxon>ecological metagenomes</taxon>
    </lineage>
</organism>
<sequence>LKFKAVEYEWSGSGTSHFVNIKTIDARRMVSVLITHAENLSLRGRGKKLTRTARTPNIHKTT</sequence>
<dbReference type="AlphaFoldDB" id="X1TYS6"/>
<feature type="non-terminal residue" evidence="1">
    <location>
        <position position="1"/>
    </location>
</feature>
<protein>
    <submittedName>
        <fullName evidence="1">Uncharacterized protein</fullName>
    </submittedName>
</protein>